<sequence>MGGQALDGSKNFENYGGQGLDGSKTFENYGGQALDCSKNLETMGSGSQGYSHSKTDISRVRATVIQRLTSPESGPKIAGKGLADWQG</sequence>
<dbReference type="Proteomes" id="UP001283361">
    <property type="component" value="Unassembled WGS sequence"/>
</dbReference>
<dbReference type="EMBL" id="JAWDGP010002034">
    <property type="protein sequence ID" value="KAK3785984.1"/>
    <property type="molecule type" value="Genomic_DNA"/>
</dbReference>
<evidence type="ECO:0000313" key="2">
    <source>
        <dbReference type="EMBL" id="KAK3785984.1"/>
    </source>
</evidence>
<evidence type="ECO:0000256" key="1">
    <source>
        <dbReference type="SAM" id="MobiDB-lite"/>
    </source>
</evidence>
<dbReference type="AlphaFoldDB" id="A0AAE1DWW1"/>
<keyword evidence="3" id="KW-1185">Reference proteome</keyword>
<proteinExistence type="predicted"/>
<gene>
    <name evidence="2" type="ORF">RRG08_059581</name>
</gene>
<organism evidence="2 3">
    <name type="scientific">Elysia crispata</name>
    <name type="common">lettuce slug</name>
    <dbReference type="NCBI Taxonomy" id="231223"/>
    <lineage>
        <taxon>Eukaryota</taxon>
        <taxon>Metazoa</taxon>
        <taxon>Spiralia</taxon>
        <taxon>Lophotrochozoa</taxon>
        <taxon>Mollusca</taxon>
        <taxon>Gastropoda</taxon>
        <taxon>Heterobranchia</taxon>
        <taxon>Euthyneura</taxon>
        <taxon>Panpulmonata</taxon>
        <taxon>Sacoglossa</taxon>
        <taxon>Placobranchoidea</taxon>
        <taxon>Plakobranchidae</taxon>
        <taxon>Elysia</taxon>
    </lineage>
</organism>
<evidence type="ECO:0000313" key="3">
    <source>
        <dbReference type="Proteomes" id="UP001283361"/>
    </source>
</evidence>
<name>A0AAE1DWW1_9GAST</name>
<reference evidence="2" key="1">
    <citation type="journal article" date="2023" name="G3 (Bethesda)">
        <title>A reference genome for the long-term kleptoplast-retaining sea slug Elysia crispata morphotype clarki.</title>
        <authorList>
            <person name="Eastman K.E."/>
            <person name="Pendleton A.L."/>
            <person name="Shaikh M.A."/>
            <person name="Suttiyut T."/>
            <person name="Ogas R."/>
            <person name="Tomko P."/>
            <person name="Gavelis G."/>
            <person name="Widhalm J.R."/>
            <person name="Wisecaver J.H."/>
        </authorList>
    </citation>
    <scope>NUCLEOTIDE SEQUENCE</scope>
    <source>
        <strain evidence="2">ECLA1</strain>
    </source>
</reference>
<feature type="region of interest" description="Disordered" evidence="1">
    <location>
        <begin position="1"/>
        <end position="23"/>
    </location>
</feature>
<protein>
    <submittedName>
        <fullName evidence="2">Uncharacterized protein</fullName>
    </submittedName>
</protein>
<comment type="caution">
    <text evidence="2">The sequence shown here is derived from an EMBL/GenBank/DDBJ whole genome shotgun (WGS) entry which is preliminary data.</text>
</comment>
<accession>A0AAE1DWW1</accession>